<sequence length="150" mass="15321">MGAAPDPAPEPTSGAVRGAPAVLLRLEGLAVLAGGVLAYAALGQSWWLFALLFLAPDLAMAGYLAGPAAGARLYNAMHAHIGPTLLAAAGYLLADPWLGALAAIWFAHNGLDRALGYGLKYPDAFGHTHLGMIGKAANPRKVGADRPTAD</sequence>
<dbReference type="EMBL" id="JANTHZ010000013">
    <property type="protein sequence ID" value="MCS0497553.1"/>
    <property type="molecule type" value="Genomic_DNA"/>
</dbReference>
<dbReference type="Proteomes" id="UP001151088">
    <property type="component" value="Unassembled WGS sequence"/>
</dbReference>
<name>A0A9X2PJR8_9HYPH</name>
<dbReference type="RefSeq" id="WP_258734703.1">
    <property type="nucleotide sequence ID" value="NZ_JANTHZ010000013.1"/>
</dbReference>
<feature type="transmembrane region" description="Helical" evidence="1">
    <location>
        <begin position="46"/>
        <end position="65"/>
    </location>
</feature>
<protein>
    <submittedName>
        <fullName evidence="2">DUF4260 domain-containing protein</fullName>
    </submittedName>
</protein>
<gene>
    <name evidence="2" type="ORF">NVS89_20900</name>
</gene>
<organism evidence="2 3">
    <name type="scientific">Ancylobacter mangrovi</name>
    <dbReference type="NCBI Taxonomy" id="2972472"/>
    <lineage>
        <taxon>Bacteria</taxon>
        <taxon>Pseudomonadati</taxon>
        <taxon>Pseudomonadota</taxon>
        <taxon>Alphaproteobacteria</taxon>
        <taxon>Hyphomicrobiales</taxon>
        <taxon>Xanthobacteraceae</taxon>
        <taxon>Ancylobacter</taxon>
    </lineage>
</organism>
<evidence type="ECO:0000313" key="2">
    <source>
        <dbReference type="EMBL" id="MCS0497553.1"/>
    </source>
</evidence>
<feature type="transmembrane region" description="Helical" evidence="1">
    <location>
        <begin position="85"/>
        <end position="107"/>
    </location>
</feature>
<keyword evidence="1" id="KW-0472">Membrane</keyword>
<proteinExistence type="predicted"/>
<evidence type="ECO:0000313" key="3">
    <source>
        <dbReference type="Proteomes" id="UP001151088"/>
    </source>
</evidence>
<keyword evidence="1" id="KW-0812">Transmembrane</keyword>
<accession>A0A9X2PJR8</accession>
<keyword evidence="1" id="KW-1133">Transmembrane helix</keyword>
<evidence type="ECO:0000256" key="1">
    <source>
        <dbReference type="SAM" id="Phobius"/>
    </source>
</evidence>
<feature type="transmembrane region" description="Helical" evidence="1">
    <location>
        <begin position="22"/>
        <end position="40"/>
    </location>
</feature>
<dbReference type="InterPro" id="IPR025356">
    <property type="entry name" value="DUF4260"/>
</dbReference>
<reference evidence="2" key="1">
    <citation type="submission" date="2022-08" db="EMBL/GenBank/DDBJ databases">
        <authorList>
            <person name="Li F."/>
        </authorList>
    </citation>
    <scope>NUCLEOTIDE SEQUENCE</scope>
    <source>
        <strain evidence="2">MQZ15Z-1</strain>
    </source>
</reference>
<keyword evidence="3" id="KW-1185">Reference proteome</keyword>
<dbReference type="AlphaFoldDB" id="A0A9X2PJR8"/>
<dbReference type="Pfam" id="PF14079">
    <property type="entry name" value="DUF4260"/>
    <property type="match status" value="1"/>
</dbReference>
<comment type="caution">
    <text evidence="2">The sequence shown here is derived from an EMBL/GenBank/DDBJ whole genome shotgun (WGS) entry which is preliminary data.</text>
</comment>